<gene>
    <name evidence="2" type="ORF">GWK09_01365</name>
</gene>
<evidence type="ECO:0000313" key="2">
    <source>
        <dbReference type="EMBL" id="NER09153.1"/>
    </source>
</evidence>
<dbReference type="SUPFAM" id="SSF51735">
    <property type="entry name" value="NAD(P)-binding Rossmann-fold domains"/>
    <property type="match status" value="1"/>
</dbReference>
<name>A0A6P0UCY3_9FLAO</name>
<feature type="domain" description="CoA-binding" evidence="1">
    <location>
        <begin position="3"/>
        <end position="114"/>
    </location>
</feature>
<keyword evidence="3" id="KW-1185">Reference proteome</keyword>
<dbReference type="EMBL" id="JAABOP010000001">
    <property type="protein sequence ID" value="NER09153.1"/>
    <property type="molecule type" value="Genomic_DNA"/>
</dbReference>
<accession>A0A6P0UCY3</accession>
<evidence type="ECO:0000313" key="3">
    <source>
        <dbReference type="Proteomes" id="UP000468443"/>
    </source>
</evidence>
<dbReference type="InterPro" id="IPR036291">
    <property type="entry name" value="NAD(P)-bd_dom_sf"/>
</dbReference>
<evidence type="ECO:0000259" key="1">
    <source>
        <dbReference type="Pfam" id="PF13380"/>
    </source>
</evidence>
<dbReference type="Gene3D" id="3.40.50.720">
    <property type="entry name" value="NAD(P)-binding Rossmann-like Domain"/>
    <property type="match status" value="1"/>
</dbReference>
<dbReference type="AlphaFoldDB" id="A0A6P0UCY3"/>
<reference evidence="2 3" key="1">
    <citation type="submission" date="2020-01" db="EMBL/GenBank/DDBJ databases">
        <title>Muriicola jejuensis KCTC 22299.</title>
        <authorList>
            <person name="Wang G."/>
        </authorList>
    </citation>
    <scope>NUCLEOTIDE SEQUENCE [LARGE SCALE GENOMIC DNA]</scope>
    <source>
        <strain evidence="2 3">KCTC 22299</strain>
    </source>
</reference>
<sequence>MSKTLVFGASLKPYRYSHVAIKRLVEAGEEVLAFGMREGHVAGVHIRTSCESFEDVDTITLYMNPDRQRPFYQTILDLKPRRVIFNPGTENPEFYDLLEEADIEVEVACTLVMLSIGQYR</sequence>
<organism evidence="2 3">
    <name type="scientific">Muriicola jejuensis</name>
    <dbReference type="NCBI Taxonomy" id="504488"/>
    <lineage>
        <taxon>Bacteria</taxon>
        <taxon>Pseudomonadati</taxon>
        <taxon>Bacteroidota</taxon>
        <taxon>Flavobacteriia</taxon>
        <taxon>Flavobacteriales</taxon>
        <taxon>Flavobacteriaceae</taxon>
        <taxon>Muriicola</taxon>
    </lineage>
</organism>
<protein>
    <submittedName>
        <fullName evidence="2">CoA-binding protein</fullName>
    </submittedName>
</protein>
<dbReference type="Pfam" id="PF13380">
    <property type="entry name" value="CoA_binding_2"/>
    <property type="match status" value="1"/>
</dbReference>
<dbReference type="RefSeq" id="WP_163691225.1">
    <property type="nucleotide sequence ID" value="NZ_FXTW01000001.1"/>
</dbReference>
<dbReference type="Proteomes" id="UP000468443">
    <property type="component" value="Unassembled WGS sequence"/>
</dbReference>
<proteinExistence type="predicted"/>
<dbReference type="InterPro" id="IPR003781">
    <property type="entry name" value="CoA-bd"/>
</dbReference>
<comment type="caution">
    <text evidence="2">The sequence shown here is derived from an EMBL/GenBank/DDBJ whole genome shotgun (WGS) entry which is preliminary data.</text>
</comment>